<reference evidence="8 9" key="2">
    <citation type="submission" date="2021-02" db="EMBL/GenBank/DDBJ databases">
        <title>Sulfurospirillum tamanensis sp. nov.</title>
        <authorList>
            <person name="Frolova A."/>
            <person name="Merkel A."/>
            <person name="Slobodkin A."/>
        </authorList>
    </citation>
    <scope>NUCLEOTIDE SEQUENCE [LARGE SCALE GENOMIC DNA]</scope>
    <source>
        <strain evidence="8 9">T05b</strain>
    </source>
</reference>
<evidence type="ECO:0000256" key="2">
    <source>
        <dbReference type="ARBA" id="ARBA00022517"/>
    </source>
</evidence>
<dbReference type="PANTHER" id="PTHR33692">
    <property type="entry name" value="RIBOSOME MATURATION FACTOR RIMM"/>
    <property type="match status" value="1"/>
</dbReference>
<dbReference type="InterPro" id="IPR011033">
    <property type="entry name" value="PRC_barrel-like_sf"/>
</dbReference>
<reference evidence="9" key="1">
    <citation type="submission" date="2021-02" db="EMBL/GenBank/DDBJ databases">
        <title>Sulfurospirillum tamanensis sp. nov.</title>
        <authorList>
            <person name="Merkel A.Y."/>
        </authorList>
    </citation>
    <scope>NUCLEOTIDE SEQUENCE [LARGE SCALE GENOMIC DNA]</scope>
    <source>
        <strain evidence="9">T05b</strain>
    </source>
</reference>
<comment type="subunit">
    <text evidence="5">Binds ribosomal protein uS19.</text>
</comment>
<comment type="caution">
    <text evidence="8">The sequence shown here is derived from an EMBL/GenBank/DDBJ whole genome shotgun (WGS) entry which is preliminary data.</text>
</comment>
<dbReference type="Pfam" id="PF01782">
    <property type="entry name" value="RimM"/>
    <property type="match status" value="1"/>
</dbReference>
<dbReference type="SUPFAM" id="SSF50346">
    <property type="entry name" value="PRC-barrel domain"/>
    <property type="match status" value="1"/>
</dbReference>
<feature type="domain" description="Ribosome maturation factor RimM PRC barrel" evidence="7">
    <location>
        <begin position="96"/>
        <end position="166"/>
    </location>
</feature>
<dbReference type="Gene3D" id="2.30.30.240">
    <property type="entry name" value="PRC-barrel domain"/>
    <property type="match status" value="1"/>
</dbReference>
<organism evidence="8 9">
    <name type="scientific">Sulfurospirillum tamanense</name>
    <dbReference type="NCBI Taxonomy" id="2813362"/>
    <lineage>
        <taxon>Bacteria</taxon>
        <taxon>Pseudomonadati</taxon>
        <taxon>Campylobacterota</taxon>
        <taxon>Epsilonproteobacteria</taxon>
        <taxon>Campylobacterales</taxon>
        <taxon>Sulfurospirillaceae</taxon>
        <taxon>Sulfurospirillum</taxon>
    </lineage>
</organism>
<accession>A0ABS2WT73</accession>
<dbReference type="InterPro" id="IPR009000">
    <property type="entry name" value="Transl_B-barrel_sf"/>
</dbReference>
<dbReference type="InterPro" id="IPR036976">
    <property type="entry name" value="RimM_N_sf"/>
</dbReference>
<keyword evidence="9" id="KW-1185">Reference proteome</keyword>
<protein>
    <recommendedName>
        <fullName evidence="5">Ribosome maturation factor RimM</fullName>
    </recommendedName>
</protein>
<dbReference type="SUPFAM" id="SSF50447">
    <property type="entry name" value="Translation proteins"/>
    <property type="match status" value="1"/>
</dbReference>
<proteinExistence type="inferred from homology"/>
<evidence type="ECO:0000259" key="7">
    <source>
        <dbReference type="Pfam" id="PF24986"/>
    </source>
</evidence>
<dbReference type="EMBL" id="JAFHKK010000018">
    <property type="protein sequence ID" value="MBN2964861.1"/>
    <property type="molecule type" value="Genomic_DNA"/>
</dbReference>
<keyword evidence="1 5" id="KW-0963">Cytoplasm</keyword>
<dbReference type="InterPro" id="IPR002676">
    <property type="entry name" value="RimM_N"/>
</dbReference>
<dbReference type="Pfam" id="PF24986">
    <property type="entry name" value="PRC_RimM"/>
    <property type="match status" value="1"/>
</dbReference>
<dbReference type="Proteomes" id="UP000703590">
    <property type="component" value="Unassembled WGS sequence"/>
</dbReference>
<comment type="similarity">
    <text evidence="5">Belongs to the RimM family.</text>
</comment>
<gene>
    <name evidence="5 8" type="primary">rimM</name>
    <name evidence="8" type="ORF">JWV37_08710</name>
</gene>
<feature type="domain" description="RimM N-terminal" evidence="6">
    <location>
        <begin position="6"/>
        <end position="79"/>
    </location>
</feature>
<name>A0ABS2WT73_9BACT</name>
<dbReference type="PANTHER" id="PTHR33692:SF1">
    <property type="entry name" value="RIBOSOME MATURATION FACTOR RIMM"/>
    <property type="match status" value="1"/>
</dbReference>
<comment type="domain">
    <text evidence="5">The PRC barrel domain binds ribosomal protein uS19.</text>
</comment>
<dbReference type="RefSeq" id="WP_205459407.1">
    <property type="nucleotide sequence ID" value="NZ_JAFHKK010000018.1"/>
</dbReference>
<dbReference type="InterPro" id="IPR056792">
    <property type="entry name" value="PRC_RimM"/>
</dbReference>
<sequence length="174" mass="19556">MSELEVAQIGKVVGLKGDLKLHNHSDFPEQFGVGATFYTASGTPLCICAFDSQKFHVRFVGYEERERAKTLTNTFLYTTVEATKEKCTLSKGEYFWFDVVGCSVVEEGALLGQVEEIERIGAQDYFVVKTDDSLREQGHAATFLIPYVDRYVLHVSIDKKEIATKDARDLLESI</sequence>
<evidence type="ECO:0000313" key="8">
    <source>
        <dbReference type="EMBL" id="MBN2964861.1"/>
    </source>
</evidence>
<dbReference type="Gene3D" id="2.40.30.60">
    <property type="entry name" value="RimM"/>
    <property type="match status" value="1"/>
</dbReference>
<evidence type="ECO:0000259" key="6">
    <source>
        <dbReference type="Pfam" id="PF01782"/>
    </source>
</evidence>
<dbReference type="NCBIfam" id="TIGR02273">
    <property type="entry name" value="16S_RimM"/>
    <property type="match status" value="1"/>
</dbReference>
<evidence type="ECO:0000256" key="3">
    <source>
        <dbReference type="ARBA" id="ARBA00022552"/>
    </source>
</evidence>
<evidence type="ECO:0000256" key="4">
    <source>
        <dbReference type="ARBA" id="ARBA00023186"/>
    </source>
</evidence>
<evidence type="ECO:0000313" key="9">
    <source>
        <dbReference type="Proteomes" id="UP000703590"/>
    </source>
</evidence>
<keyword evidence="2 5" id="KW-0690">Ribosome biogenesis</keyword>
<keyword evidence="4 5" id="KW-0143">Chaperone</keyword>
<evidence type="ECO:0000256" key="1">
    <source>
        <dbReference type="ARBA" id="ARBA00022490"/>
    </source>
</evidence>
<evidence type="ECO:0000256" key="5">
    <source>
        <dbReference type="HAMAP-Rule" id="MF_00014"/>
    </source>
</evidence>
<comment type="subcellular location">
    <subcellularLocation>
        <location evidence="5">Cytoplasm</location>
    </subcellularLocation>
</comment>
<comment type="function">
    <text evidence="5">An accessory protein needed during the final step in the assembly of 30S ribosomal subunit, possibly for assembly of the head region. Essential for efficient processing of 16S rRNA. May be needed both before and after RbfA during the maturation of 16S rRNA. It has affinity for free ribosomal 30S subunits but not for 70S ribosomes.</text>
</comment>
<dbReference type="InterPro" id="IPR011961">
    <property type="entry name" value="RimM"/>
</dbReference>
<keyword evidence="3 5" id="KW-0698">rRNA processing</keyword>
<dbReference type="HAMAP" id="MF_00014">
    <property type="entry name" value="Ribosome_mat_RimM"/>
    <property type="match status" value="1"/>
</dbReference>